<feature type="region of interest" description="Disordered" evidence="8">
    <location>
        <begin position="268"/>
        <end position="287"/>
    </location>
</feature>
<proteinExistence type="predicted"/>
<dbReference type="PANTHER" id="PTHR24171">
    <property type="entry name" value="ANKYRIN REPEAT DOMAIN-CONTAINING PROTEIN 39-RELATED"/>
    <property type="match status" value="1"/>
</dbReference>
<dbReference type="InterPro" id="IPR002110">
    <property type="entry name" value="Ankyrin_rpt"/>
</dbReference>
<dbReference type="GO" id="GO:0085020">
    <property type="term" value="P:protein K6-linked ubiquitination"/>
    <property type="evidence" value="ECO:0007669"/>
    <property type="project" value="TreeGrafter"/>
</dbReference>
<organism evidence="11 12">
    <name type="scientific">Parascaris univalens</name>
    <name type="common">Nematode worm</name>
    <dbReference type="NCBI Taxonomy" id="6257"/>
    <lineage>
        <taxon>Eukaryota</taxon>
        <taxon>Metazoa</taxon>
        <taxon>Ecdysozoa</taxon>
        <taxon>Nematoda</taxon>
        <taxon>Chromadorea</taxon>
        <taxon>Rhabditida</taxon>
        <taxon>Spirurina</taxon>
        <taxon>Ascaridomorpha</taxon>
        <taxon>Ascaridoidea</taxon>
        <taxon>Ascarididae</taxon>
        <taxon>Parascaris</taxon>
    </lineage>
</organism>
<evidence type="ECO:0000256" key="1">
    <source>
        <dbReference type="ARBA" id="ARBA00022723"/>
    </source>
</evidence>
<dbReference type="SUPFAM" id="SSF48403">
    <property type="entry name" value="Ankyrin repeat"/>
    <property type="match status" value="1"/>
</dbReference>
<dbReference type="SMART" id="SM00248">
    <property type="entry name" value="ANK"/>
    <property type="match status" value="2"/>
</dbReference>
<evidence type="ECO:0000256" key="6">
    <source>
        <dbReference type="PROSITE-ProRule" id="PRU00023"/>
    </source>
</evidence>
<dbReference type="PROSITE" id="PS50172">
    <property type="entry name" value="BRCT"/>
    <property type="match status" value="1"/>
</dbReference>
<dbReference type="InterPro" id="IPR017907">
    <property type="entry name" value="Znf_RING_CS"/>
</dbReference>
<dbReference type="InterPro" id="IPR001841">
    <property type="entry name" value="Znf_RING"/>
</dbReference>
<keyword evidence="4" id="KW-0862">Zinc</keyword>
<keyword evidence="5 6" id="KW-0040">ANK repeat</keyword>
<dbReference type="PROSITE" id="PS00518">
    <property type="entry name" value="ZF_RING_1"/>
    <property type="match status" value="1"/>
</dbReference>
<reference evidence="12" key="1">
    <citation type="submission" date="2022-11" db="UniProtKB">
        <authorList>
            <consortium name="WormBaseParasite"/>
        </authorList>
    </citation>
    <scope>IDENTIFICATION</scope>
</reference>
<keyword evidence="2" id="KW-0677">Repeat</keyword>
<dbReference type="AlphaFoldDB" id="A0A915BTS1"/>
<evidence type="ECO:0000256" key="5">
    <source>
        <dbReference type="ARBA" id="ARBA00023043"/>
    </source>
</evidence>
<accession>A0A915BTS1</accession>
<evidence type="ECO:0000259" key="10">
    <source>
        <dbReference type="PROSITE" id="PS50172"/>
    </source>
</evidence>
<dbReference type="PANTHER" id="PTHR24171:SF8">
    <property type="entry name" value="BRCA1-ASSOCIATED RING DOMAIN PROTEIN 1"/>
    <property type="match status" value="1"/>
</dbReference>
<dbReference type="InterPro" id="IPR001357">
    <property type="entry name" value="BRCT_dom"/>
</dbReference>
<dbReference type="Pfam" id="PF13857">
    <property type="entry name" value="Ank_5"/>
    <property type="match status" value="1"/>
</dbReference>
<feature type="domain" description="RING-type" evidence="9">
    <location>
        <begin position="30"/>
        <end position="71"/>
    </location>
</feature>
<evidence type="ECO:0000256" key="8">
    <source>
        <dbReference type="SAM" id="MobiDB-lite"/>
    </source>
</evidence>
<dbReference type="Proteomes" id="UP000887569">
    <property type="component" value="Unplaced"/>
</dbReference>
<name>A0A915BTS1_PARUN</name>
<dbReference type="PROSITE" id="PS50088">
    <property type="entry name" value="ANK_REPEAT"/>
    <property type="match status" value="1"/>
</dbReference>
<feature type="repeat" description="ANK" evidence="6">
    <location>
        <begin position="438"/>
        <end position="470"/>
    </location>
</feature>
<evidence type="ECO:0000256" key="4">
    <source>
        <dbReference type="ARBA" id="ARBA00022833"/>
    </source>
</evidence>
<keyword evidence="1" id="KW-0479">Metal-binding</keyword>
<keyword evidence="11" id="KW-1185">Reference proteome</keyword>
<dbReference type="WBParaSite" id="PgR055_g048_t02">
    <property type="protein sequence ID" value="PgR055_g048_t02"/>
    <property type="gene ID" value="PgR055_g048"/>
</dbReference>
<dbReference type="Gene3D" id="3.30.40.10">
    <property type="entry name" value="Zinc/RING finger domain, C3HC4 (zinc finger)"/>
    <property type="match status" value="1"/>
</dbReference>
<evidence type="ECO:0000313" key="12">
    <source>
        <dbReference type="WBParaSite" id="PgR055_g048_t02"/>
    </source>
</evidence>
<dbReference type="SUPFAM" id="SSF52113">
    <property type="entry name" value="BRCT domain"/>
    <property type="match status" value="1"/>
</dbReference>
<protein>
    <submittedName>
        <fullName evidence="12">BRCA1-associated RING domain protein 1</fullName>
    </submittedName>
</protein>
<evidence type="ECO:0000259" key="9">
    <source>
        <dbReference type="PROSITE" id="PS50089"/>
    </source>
</evidence>
<evidence type="ECO:0000256" key="7">
    <source>
        <dbReference type="PROSITE-ProRule" id="PRU00175"/>
    </source>
</evidence>
<evidence type="ECO:0000313" key="11">
    <source>
        <dbReference type="Proteomes" id="UP000887569"/>
    </source>
</evidence>
<dbReference type="GO" id="GO:0070531">
    <property type="term" value="C:BRCA1-A complex"/>
    <property type="evidence" value="ECO:0007669"/>
    <property type="project" value="TreeGrafter"/>
</dbReference>
<dbReference type="Gene3D" id="1.25.40.20">
    <property type="entry name" value="Ankyrin repeat-containing domain"/>
    <property type="match status" value="1"/>
</dbReference>
<dbReference type="InterPro" id="IPR036420">
    <property type="entry name" value="BRCT_dom_sf"/>
</dbReference>
<dbReference type="SUPFAM" id="SSF57850">
    <property type="entry name" value="RING/U-box"/>
    <property type="match status" value="1"/>
</dbReference>
<keyword evidence="3 7" id="KW-0863">Zinc-finger</keyword>
<dbReference type="GO" id="GO:0031436">
    <property type="term" value="C:BRCA1-BARD1 complex"/>
    <property type="evidence" value="ECO:0007669"/>
    <property type="project" value="TreeGrafter"/>
</dbReference>
<feature type="domain" description="BRCT" evidence="10">
    <location>
        <begin position="515"/>
        <end position="592"/>
    </location>
</feature>
<evidence type="ECO:0000256" key="2">
    <source>
        <dbReference type="ARBA" id="ARBA00022737"/>
    </source>
</evidence>
<dbReference type="GO" id="GO:0004842">
    <property type="term" value="F:ubiquitin-protein transferase activity"/>
    <property type="evidence" value="ECO:0007669"/>
    <property type="project" value="TreeGrafter"/>
</dbReference>
<dbReference type="PROSITE" id="PS50089">
    <property type="entry name" value="ZF_RING_2"/>
    <property type="match status" value="1"/>
</dbReference>
<dbReference type="GO" id="GO:0008270">
    <property type="term" value="F:zinc ion binding"/>
    <property type="evidence" value="ECO:0007669"/>
    <property type="project" value="UniProtKB-KW"/>
</dbReference>
<dbReference type="InterPro" id="IPR013083">
    <property type="entry name" value="Znf_RING/FYVE/PHD"/>
</dbReference>
<dbReference type="Gene3D" id="3.40.50.10190">
    <property type="entry name" value="BRCT domain"/>
    <property type="match status" value="2"/>
</dbReference>
<evidence type="ECO:0000256" key="3">
    <source>
        <dbReference type="ARBA" id="ARBA00022771"/>
    </source>
</evidence>
<dbReference type="PROSITE" id="PS50297">
    <property type="entry name" value="ANK_REP_REGION"/>
    <property type="match status" value="1"/>
</dbReference>
<dbReference type="InterPro" id="IPR036770">
    <property type="entry name" value="Ankyrin_rpt-contain_sf"/>
</dbReference>
<sequence>SCDNFFRISSVRMFANTLKETHNFLRSIRCDRCRTSSDNLQFLGQSCKHVFCWSCINEMFTGESFVQCPLCALPLDLRHPSPATSINQFFQHLLSLKEHLSKLDVTKVNKHELAILAEPDRQKRTVDEFCATQRMALIGGDLDEEEEDFRQEAALAECDDQSSARVVDERSIVSDESSRVKAAVSDALRRNDIIVNALLRLYAIVLPNRVHDIRCESSSSTSRTFEEGSVISNESSRVKKAIDDALKRNDVAVEGLLRQYAASAHCTSSHSASSAQGNTLPKEISDGLQLGHPSAGVKLFSQLSQETKYPEDMEITSMTQQLPIFKEPDEYIFFKRRPSATFAKGAVNLRGMEVKNAYNGDEFAGHASGTVTHMTRNRSRLSHRKGENVLITAAVTGRRQLMVEALESGEDANQRDKSGYTAMHHAAAVNSLDLCGELCETPLHIAVKNGAHDVIEYLLSKGALRKARNLKGETPMDFISDETTKRIFGLIHQRCQIVYPSCSRRRYSVFVSSAIPEVLSAQGKKFLSRRGEYTTEIESATHYVVKTTSSRNAEVSGRIMEAILRGLFIVSQEWLQKCMLVGEFVDENGFEVNGFERDGVLVAEQSNAKARRNRLNMKPGLFRGCHFYICQHDFSGTVRKEVIARLIRVGEGVLLGREPRVESYTELGLKPFHTMRSWQGIPDITGLFAIYVPGETIPRRILEDSLINKVTPLWVQECVLNFELLRPDGH</sequence>